<protein>
    <submittedName>
        <fullName evidence="3">Uncharacterized protein</fullName>
    </submittedName>
</protein>
<keyword evidence="2" id="KW-1133">Transmembrane helix</keyword>
<dbReference type="KEGG" id="aqu:109586943"/>
<reference evidence="4" key="1">
    <citation type="journal article" date="2010" name="Nature">
        <title>The Amphimedon queenslandica genome and the evolution of animal complexity.</title>
        <authorList>
            <person name="Srivastava M."/>
            <person name="Simakov O."/>
            <person name="Chapman J."/>
            <person name="Fahey B."/>
            <person name="Gauthier M.E."/>
            <person name="Mitros T."/>
            <person name="Richards G.S."/>
            <person name="Conaco C."/>
            <person name="Dacre M."/>
            <person name="Hellsten U."/>
            <person name="Larroux C."/>
            <person name="Putnam N.H."/>
            <person name="Stanke M."/>
            <person name="Adamska M."/>
            <person name="Darling A."/>
            <person name="Degnan S.M."/>
            <person name="Oakley T.H."/>
            <person name="Plachetzki D.C."/>
            <person name="Zhai Y."/>
            <person name="Adamski M."/>
            <person name="Calcino A."/>
            <person name="Cummins S.F."/>
            <person name="Goodstein D.M."/>
            <person name="Harris C."/>
            <person name="Jackson D.J."/>
            <person name="Leys S.P."/>
            <person name="Shu S."/>
            <person name="Woodcroft B.J."/>
            <person name="Vervoort M."/>
            <person name="Kosik K.S."/>
            <person name="Manning G."/>
            <person name="Degnan B.M."/>
            <person name="Rokhsar D.S."/>
        </authorList>
    </citation>
    <scope>NUCLEOTIDE SEQUENCE [LARGE SCALE GENOMIC DNA]</scope>
</reference>
<feature type="compositionally biased region" description="Basic and acidic residues" evidence="1">
    <location>
        <begin position="181"/>
        <end position="192"/>
    </location>
</feature>
<keyword evidence="4" id="KW-1185">Reference proteome</keyword>
<evidence type="ECO:0000256" key="2">
    <source>
        <dbReference type="SAM" id="Phobius"/>
    </source>
</evidence>
<reference evidence="3" key="2">
    <citation type="submission" date="2024-06" db="UniProtKB">
        <authorList>
            <consortium name="EnsemblMetazoa"/>
        </authorList>
    </citation>
    <scope>IDENTIFICATION</scope>
</reference>
<feature type="transmembrane region" description="Helical" evidence="2">
    <location>
        <begin position="458"/>
        <end position="478"/>
    </location>
</feature>
<keyword evidence="2" id="KW-0812">Transmembrane</keyword>
<feature type="compositionally biased region" description="Basic and acidic residues" evidence="1">
    <location>
        <begin position="206"/>
        <end position="218"/>
    </location>
</feature>
<dbReference type="AlphaFoldDB" id="A0AAN0JPG6"/>
<sequence>MRKQTYSLDHVEPGPQITDQLAGLSDVHIASKKLFLIQGDRPQLLNWERYGLRIGVSEGTLPSTETVEVAVVALVGGQFVFPENTILVSAVYAVFVSRPLLKPMRLEIQHCVDTADDPSVSNHLKFAIAPISQPGLPYHFSMVNGGKFNETKWYGSINRKEFCLVSIVGIKSIGGEEEEEERKRKEEENEGGRHKKKGWQQQQEKVGNKYDEEKLDEEEHKERKIELLELQKDVKEKAFTTGVSKSITYIAVLYYEVNDEANDEVTFTTAKKLNALIEHIEKYYAKAKKRQPINYRFGDSSEYIELILDHTPQEHPFTGWTIKPLVKPCRLYKEDIDEFGEDDAFPPSSVILVHGSPSFTTVPKLYYDVPLKGVHRPVILCIDGSLRNIPSGYLSYTAAIGIYGLVLLGVIILILFGYFVFIKDSTPATVFYIAPATVFYGLVLGLIVSSLAEYFSMWTHIIRIFFGTFVVVVVINLLMTWRNGSDITKLQSLLASTIIGPIVVEIFKKL</sequence>
<proteinExistence type="predicted"/>
<accession>A0AAN0JPG6</accession>
<dbReference type="EnsemblMetazoa" id="XM_020003157.1">
    <property type="protein sequence ID" value="XP_019858716.1"/>
    <property type="gene ID" value="LOC109586943"/>
</dbReference>
<dbReference type="GeneID" id="109586943"/>
<evidence type="ECO:0000313" key="4">
    <source>
        <dbReference type="Proteomes" id="UP000007879"/>
    </source>
</evidence>
<feature type="transmembrane region" description="Helical" evidence="2">
    <location>
        <begin position="393"/>
        <end position="422"/>
    </location>
</feature>
<feature type="transmembrane region" description="Helical" evidence="2">
    <location>
        <begin position="429"/>
        <end position="452"/>
    </location>
</feature>
<organism evidence="3 4">
    <name type="scientific">Amphimedon queenslandica</name>
    <name type="common">Sponge</name>
    <dbReference type="NCBI Taxonomy" id="400682"/>
    <lineage>
        <taxon>Eukaryota</taxon>
        <taxon>Metazoa</taxon>
        <taxon>Porifera</taxon>
        <taxon>Demospongiae</taxon>
        <taxon>Heteroscleromorpha</taxon>
        <taxon>Haplosclerida</taxon>
        <taxon>Niphatidae</taxon>
        <taxon>Amphimedon</taxon>
    </lineage>
</organism>
<name>A0AAN0JPG6_AMPQE</name>
<feature type="region of interest" description="Disordered" evidence="1">
    <location>
        <begin position="176"/>
        <end position="218"/>
    </location>
</feature>
<evidence type="ECO:0000256" key="1">
    <source>
        <dbReference type="SAM" id="MobiDB-lite"/>
    </source>
</evidence>
<dbReference type="Proteomes" id="UP000007879">
    <property type="component" value="Unassembled WGS sequence"/>
</dbReference>
<evidence type="ECO:0000313" key="3">
    <source>
        <dbReference type="EnsemblMetazoa" id="XP_019858716.1"/>
    </source>
</evidence>
<dbReference type="RefSeq" id="XP_019858716.1">
    <property type="nucleotide sequence ID" value="XM_020003157.1"/>
</dbReference>
<keyword evidence="2" id="KW-0472">Membrane</keyword>